<keyword evidence="3" id="KW-0812">Transmembrane</keyword>
<accession>A0A6J4VL24</accession>
<keyword evidence="3" id="KW-1133">Transmembrane helix</keyword>
<dbReference type="CDD" id="cd09912">
    <property type="entry name" value="DLP_2"/>
    <property type="match status" value="1"/>
</dbReference>
<feature type="region of interest" description="Disordered" evidence="2">
    <location>
        <begin position="731"/>
        <end position="752"/>
    </location>
</feature>
<dbReference type="InterPro" id="IPR027417">
    <property type="entry name" value="P-loop_NTPase"/>
</dbReference>
<organism evidence="5">
    <name type="scientific">uncultured Thermomicrobiales bacterium</name>
    <dbReference type="NCBI Taxonomy" id="1645740"/>
    <lineage>
        <taxon>Bacteria</taxon>
        <taxon>Pseudomonadati</taxon>
        <taxon>Thermomicrobiota</taxon>
        <taxon>Thermomicrobia</taxon>
        <taxon>Thermomicrobiales</taxon>
        <taxon>environmental samples</taxon>
    </lineage>
</organism>
<dbReference type="InterPro" id="IPR051943">
    <property type="entry name" value="TRAFAC_Dynamin-like_GTPase"/>
</dbReference>
<protein>
    <submittedName>
        <fullName evidence="5">Dynamin family</fullName>
    </submittedName>
</protein>
<proteinExistence type="predicted"/>
<dbReference type="AlphaFoldDB" id="A0A6J4VL24"/>
<evidence type="ECO:0000256" key="2">
    <source>
        <dbReference type="SAM" id="MobiDB-lite"/>
    </source>
</evidence>
<evidence type="ECO:0000259" key="4">
    <source>
        <dbReference type="Pfam" id="PF01926"/>
    </source>
</evidence>
<keyword evidence="1" id="KW-0175">Coiled coil</keyword>
<name>A0A6J4VL24_9BACT</name>
<dbReference type="InterPro" id="IPR006073">
    <property type="entry name" value="GTP-bd"/>
</dbReference>
<evidence type="ECO:0000256" key="3">
    <source>
        <dbReference type="SAM" id="Phobius"/>
    </source>
</evidence>
<dbReference type="Pfam" id="PF01926">
    <property type="entry name" value="MMR_HSR1"/>
    <property type="match status" value="1"/>
</dbReference>
<dbReference type="EMBL" id="CADCWL010000221">
    <property type="protein sequence ID" value="CAA9581090.1"/>
    <property type="molecule type" value="Genomic_DNA"/>
</dbReference>
<feature type="coiled-coil region" evidence="1">
    <location>
        <begin position="405"/>
        <end position="432"/>
    </location>
</feature>
<feature type="domain" description="G" evidence="4">
    <location>
        <begin position="170"/>
        <end position="297"/>
    </location>
</feature>
<evidence type="ECO:0000256" key="1">
    <source>
        <dbReference type="SAM" id="Coils"/>
    </source>
</evidence>
<dbReference type="SUPFAM" id="SSF52540">
    <property type="entry name" value="P-loop containing nucleoside triphosphate hydrolases"/>
    <property type="match status" value="1"/>
</dbReference>
<dbReference type="GO" id="GO:0005525">
    <property type="term" value="F:GTP binding"/>
    <property type="evidence" value="ECO:0007669"/>
    <property type="project" value="InterPro"/>
</dbReference>
<dbReference type="PANTHER" id="PTHR43681:SF1">
    <property type="entry name" value="SARCALUMENIN"/>
    <property type="match status" value="1"/>
</dbReference>
<feature type="transmembrane region" description="Helical" evidence="3">
    <location>
        <begin position="595"/>
        <end position="616"/>
    </location>
</feature>
<keyword evidence="3" id="KW-0472">Membrane</keyword>
<dbReference type="Gene3D" id="3.40.50.300">
    <property type="entry name" value="P-loop containing nucleotide triphosphate hydrolases"/>
    <property type="match status" value="1"/>
</dbReference>
<sequence length="752" mass="83640">MSGAVISDRFRERAGAPITRLADETNDHAGRGEGTVRVAAVRRRRGRRCLPPRGAWCGGTLVAERGRMRHAGGVRSGWFWAVGAGARSGSETMGGMGRGLFRFPGRARRRTGEDPTPGAILTERQHELLAEELRLLERLAVLLDEYPGTDEDRAAVRQAAEQLTALFLLVVVGEFNAGKSAFINALVGADVMPEGAIPTTSVINLLHYADAPSEAMLPDGVIDRGYPASFLGEITVVDTPGTNAIIREHEALTQQFVPRSDLVLFVTSADRPFTESEREFMAEIRDWGKKIVVILNKVDLLRDEASLDQVLTFVRENIQRLLGFTPDIFPVSALLAQQAKALGERNPEERARLWERSRFEALERYVVETLDEEGRIRLKLLNPLGVAERLTDRYLGATNERLAVLREDVATIENIERQLVAYQEDMRRQFANHLTRIENIIARLISRGDRFFDETIRIGRIFDLINTDRIRGEFQREVVGDTERRIDATVDELIDWMVEQDLHVWQAVTEYIDRRRLSKYEDELIGEVGGTFRYDRRNLLEAVSRRTQEEVDRYNPETEAHELSLSVRNAVATVALTEAGAVGLGALVVAAASTAAVDITGILAASVIAGVGLFVLPARRRQARRDFHERSGELERRLIEVMNEQFEHEMVRSVDRIRDAIAPYTRFVRTEQEKLARIGGELTAARNDLRGLRHRVGGDPAVSLPAAVGEAAAPAPATPVPAELAPLATYTPAARTNGTAPRPVESVRSDDV</sequence>
<evidence type="ECO:0000313" key="5">
    <source>
        <dbReference type="EMBL" id="CAA9581090.1"/>
    </source>
</evidence>
<dbReference type="PANTHER" id="PTHR43681">
    <property type="entry name" value="TRANSMEMBRANE GTPASE FZO"/>
    <property type="match status" value="1"/>
</dbReference>
<reference evidence="5" key="1">
    <citation type="submission" date="2020-02" db="EMBL/GenBank/DDBJ databases">
        <authorList>
            <person name="Meier V. D."/>
        </authorList>
    </citation>
    <scope>NUCLEOTIDE SEQUENCE</scope>
    <source>
        <strain evidence="5">AVDCRST_MAG19</strain>
    </source>
</reference>
<gene>
    <name evidence="5" type="ORF">AVDCRST_MAG19-4063</name>
</gene>